<dbReference type="InterPro" id="IPR001451">
    <property type="entry name" value="Hexapep"/>
</dbReference>
<dbReference type="InterPro" id="IPR020573">
    <property type="entry name" value="UDP_GlcNAc_AcTrfase_non-rep"/>
</dbReference>
<keyword evidence="2 7" id="KW-0441">Lipid A biosynthesis</keyword>
<dbReference type="InterPro" id="IPR011004">
    <property type="entry name" value="Trimer_LpxA-like_sf"/>
</dbReference>
<dbReference type="Pfam" id="PF00132">
    <property type="entry name" value="Hexapep"/>
    <property type="match status" value="2"/>
</dbReference>
<dbReference type="Gene3D" id="2.160.10.10">
    <property type="entry name" value="Hexapeptide repeat proteins"/>
    <property type="match status" value="1"/>
</dbReference>
<dbReference type="PROSITE" id="PS00101">
    <property type="entry name" value="HEXAPEP_TRANSFERASES"/>
    <property type="match status" value="1"/>
</dbReference>
<dbReference type="NCBIfam" id="TIGR01853">
    <property type="entry name" value="lipid_A_lpxD"/>
    <property type="match status" value="1"/>
</dbReference>
<dbReference type="RefSeq" id="WP_092993966.1">
    <property type="nucleotide sequence ID" value="NZ_FMWD01000003.1"/>
</dbReference>
<dbReference type="AlphaFoldDB" id="A0A1G5Q2J6"/>
<organism evidence="9 10">
    <name type="scientific">Thiohalomonas denitrificans</name>
    <dbReference type="NCBI Taxonomy" id="415747"/>
    <lineage>
        <taxon>Bacteria</taxon>
        <taxon>Pseudomonadati</taxon>
        <taxon>Pseudomonadota</taxon>
        <taxon>Gammaproteobacteria</taxon>
        <taxon>Thiohalomonadales</taxon>
        <taxon>Thiohalomonadaceae</taxon>
        <taxon>Thiohalomonas</taxon>
    </lineage>
</organism>
<dbReference type="InterPro" id="IPR018357">
    <property type="entry name" value="Hexapep_transf_CS"/>
</dbReference>
<comment type="function">
    <text evidence="7">Catalyzes the N-acylation of UDP-3-O-acylglucosamine using 3-hydroxyacyl-ACP as the acyl donor. Is involved in the biosynthesis of lipid A, a phosphorylated glycolipid that anchors the lipopolysaccharide to the outer membrane of the cell.</text>
</comment>
<comment type="subunit">
    <text evidence="7">Homotrimer.</text>
</comment>
<accession>A0A1G5Q2J6</accession>
<keyword evidence="1 7" id="KW-0444">Lipid biosynthesis</keyword>
<dbReference type="NCBIfam" id="NF002060">
    <property type="entry name" value="PRK00892.1"/>
    <property type="match status" value="1"/>
</dbReference>
<evidence type="ECO:0000256" key="4">
    <source>
        <dbReference type="ARBA" id="ARBA00022737"/>
    </source>
</evidence>
<feature type="active site" description="Proton acceptor" evidence="7">
    <location>
        <position position="238"/>
    </location>
</feature>
<keyword evidence="6 7" id="KW-0012">Acyltransferase</keyword>
<dbReference type="EMBL" id="FMWD01000003">
    <property type="protein sequence ID" value="SCZ55848.1"/>
    <property type="molecule type" value="Genomic_DNA"/>
</dbReference>
<keyword evidence="3 7" id="KW-0808">Transferase</keyword>
<evidence type="ECO:0000313" key="9">
    <source>
        <dbReference type="EMBL" id="SCZ55848.1"/>
    </source>
</evidence>
<evidence type="ECO:0000256" key="7">
    <source>
        <dbReference type="HAMAP-Rule" id="MF_00523"/>
    </source>
</evidence>
<dbReference type="GO" id="GO:0103118">
    <property type="term" value="F:UDP-3-O-[(3R)-3-hydroxyacyl]-glucosamine N-acyltransferase activity"/>
    <property type="evidence" value="ECO:0007669"/>
    <property type="project" value="UniProtKB-EC"/>
</dbReference>
<dbReference type="Pfam" id="PF04613">
    <property type="entry name" value="LpxD"/>
    <property type="match status" value="1"/>
</dbReference>
<name>A0A1G5Q2J6_9GAMM</name>
<dbReference type="GO" id="GO:0016410">
    <property type="term" value="F:N-acyltransferase activity"/>
    <property type="evidence" value="ECO:0007669"/>
    <property type="project" value="InterPro"/>
</dbReference>
<dbReference type="SUPFAM" id="SSF51161">
    <property type="entry name" value="Trimeric LpxA-like enzymes"/>
    <property type="match status" value="1"/>
</dbReference>
<dbReference type="OrthoDB" id="9784739at2"/>
<sequence>MEYSLTALAEVAGARLEGEPSLRIGSIGTLANAHEGQIAFLSNPKYRNQLSDTRASAVILDEGSLSRCPVAALVADNPYAAFARVTALFDMVDTPEPGRHHTAQIHQSAEVHPDAVVGPNVFVGPRSRIGADVVIGPGCFIDSDCIIEDGTRLAANVSIYHGSDIGRRGVIHAGAVIGSDGFGFAKDAGRWLKVHQLGAVVIGDDVEVGANTTIDRGAVNDTIIEEGVKLDNLIQIAHNVRIGAHTAVAACVGIAGSTVIGKHCAIAGGVGILGHLEIADGVTITAMSLVTKSVKKPGMYSAGVPLEANERWQKNFVRFKQLDDMARRIRSLEKELEELKKG</sequence>
<evidence type="ECO:0000256" key="1">
    <source>
        <dbReference type="ARBA" id="ARBA00022516"/>
    </source>
</evidence>
<gene>
    <name evidence="7" type="primary">lpxD</name>
    <name evidence="9" type="ORF">SAMN03097708_01211</name>
</gene>
<dbReference type="UniPathway" id="UPA00973"/>
<evidence type="ECO:0000256" key="5">
    <source>
        <dbReference type="ARBA" id="ARBA00023098"/>
    </source>
</evidence>
<feature type="domain" description="UDP-3-O-[3-hydroxymyristoyl] glucosamine N-acyltransferase non-repeat region" evidence="8">
    <location>
        <begin position="22"/>
        <end position="88"/>
    </location>
</feature>
<comment type="catalytic activity">
    <reaction evidence="7">
        <text>a UDP-3-O-[(3R)-3-hydroxyacyl]-alpha-D-glucosamine + a (3R)-hydroxyacyl-[ACP] = a UDP-2-N,3-O-bis[(3R)-3-hydroxyacyl]-alpha-D-glucosamine + holo-[ACP] + H(+)</text>
        <dbReference type="Rhea" id="RHEA:53836"/>
        <dbReference type="Rhea" id="RHEA-COMP:9685"/>
        <dbReference type="Rhea" id="RHEA-COMP:9945"/>
        <dbReference type="ChEBI" id="CHEBI:15378"/>
        <dbReference type="ChEBI" id="CHEBI:64479"/>
        <dbReference type="ChEBI" id="CHEBI:78827"/>
        <dbReference type="ChEBI" id="CHEBI:137740"/>
        <dbReference type="ChEBI" id="CHEBI:137748"/>
        <dbReference type="EC" id="2.3.1.191"/>
    </reaction>
</comment>
<evidence type="ECO:0000256" key="6">
    <source>
        <dbReference type="ARBA" id="ARBA00023315"/>
    </source>
</evidence>
<dbReference type="CDD" id="cd03352">
    <property type="entry name" value="LbH_LpxD"/>
    <property type="match status" value="1"/>
</dbReference>
<comment type="pathway">
    <text evidence="7">Bacterial outer membrane biogenesis; LPS lipid A biosynthesis.</text>
</comment>
<dbReference type="PANTHER" id="PTHR43378:SF2">
    <property type="entry name" value="UDP-3-O-ACYLGLUCOSAMINE N-ACYLTRANSFERASE 1, MITOCHONDRIAL-RELATED"/>
    <property type="match status" value="1"/>
</dbReference>
<evidence type="ECO:0000259" key="8">
    <source>
        <dbReference type="Pfam" id="PF04613"/>
    </source>
</evidence>
<proteinExistence type="inferred from homology"/>
<reference evidence="9 10" key="1">
    <citation type="submission" date="2016-10" db="EMBL/GenBank/DDBJ databases">
        <authorList>
            <person name="de Groot N.N."/>
        </authorList>
    </citation>
    <scope>NUCLEOTIDE SEQUENCE [LARGE SCALE GENOMIC DNA]</scope>
    <source>
        <strain evidence="9 10">HLD2</strain>
    </source>
</reference>
<protein>
    <recommendedName>
        <fullName evidence="7">UDP-3-O-acylglucosamine N-acyltransferase</fullName>
        <ecNumber evidence="7">2.3.1.191</ecNumber>
    </recommendedName>
</protein>
<dbReference type="GO" id="GO:0016020">
    <property type="term" value="C:membrane"/>
    <property type="evidence" value="ECO:0007669"/>
    <property type="project" value="GOC"/>
</dbReference>
<evidence type="ECO:0000256" key="2">
    <source>
        <dbReference type="ARBA" id="ARBA00022556"/>
    </source>
</evidence>
<keyword evidence="5 7" id="KW-0443">Lipid metabolism</keyword>
<evidence type="ECO:0000256" key="3">
    <source>
        <dbReference type="ARBA" id="ARBA00022679"/>
    </source>
</evidence>
<keyword evidence="10" id="KW-1185">Reference proteome</keyword>
<dbReference type="Proteomes" id="UP000199648">
    <property type="component" value="Unassembled WGS sequence"/>
</dbReference>
<keyword evidence="4 7" id="KW-0677">Repeat</keyword>
<dbReference type="EC" id="2.3.1.191" evidence="7"/>
<dbReference type="InterPro" id="IPR007691">
    <property type="entry name" value="LpxD"/>
</dbReference>
<dbReference type="PANTHER" id="PTHR43378">
    <property type="entry name" value="UDP-3-O-ACYLGLUCOSAMINE N-ACYLTRANSFERASE"/>
    <property type="match status" value="1"/>
</dbReference>
<dbReference type="Gene3D" id="1.20.5.170">
    <property type="match status" value="1"/>
</dbReference>
<dbReference type="GO" id="GO:0009245">
    <property type="term" value="P:lipid A biosynthetic process"/>
    <property type="evidence" value="ECO:0007669"/>
    <property type="project" value="UniProtKB-UniRule"/>
</dbReference>
<evidence type="ECO:0000313" key="10">
    <source>
        <dbReference type="Proteomes" id="UP000199648"/>
    </source>
</evidence>
<comment type="similarity">
    <text evidence="7">Belongs to the transferase hexapeptide repeat family. LpxD subfamily.</text>
</comment>
<dbReference type="Gene3D" id="3.40.1390.10">
    <property type="entry name" value="MurE/MurF, N-terminal domain"/>
    <property type="match status" value="1"/>
</dbReference>
<dbReference type="STRING" id="415747.SAMN03097708_01211"/>
<dbReference type="HAMAP" id="MF_00523">
    <property type="entry name" value="LpxD"/>
    <property type="match status" value="1"/>
</dbReference>